<dbReference type="Proteomes" id="UP000800093">
    <property type="component" value="Unassembled WGS sequence"/>
</dbReference>
<feature type="compositionally biased region" description="Polar residues" evidence="1">
    <location>
        <begin position="345"/>
        <end position="360"/>
    </location>
</feature>
<feature type="compositionally biased region" description="Low complexity" evidence="1">
    <location>
        <begin position="420"/>
        <end position="436"/>
    </location>
</feature>
<feature type="compositionally biased region" description="Basic and acidic residues" evidence="1">
    <location>
        <begin position="483"/>
        <end position="494"/>
    </location>
</feature>
<reference evidence="4" key="1">
    <citation type="journal article" date="2020" name="Stud. Mycol.">
        <title>101 Dothideomycetes genomes: A test case for predicting lifestyles and emergence of pathogens.</title>
        <authorList>
            <person name="Haridas S."/>
            <person name="Albert R."/>
            <person name="Binder M."/>
            <person name="Bloem J."/>
            <person name="LaButti K."/>
            <person name="Salamov A."/>
            <person name="Andreopoulos B."/>
            <person name="Baker S."/>
            <person name="Barry K."/>
            <person name="Bills G."/>
            <person name="Bluhm B."/>
            <person name="Cannon C."/>
            <person name="Castanera R."/>
            <person name="Culley D."/>
            <person name="Daum C."/>
            <person name="Ezra D."/>
            <person name="Gonzalez J."/>
            <person name="Henrissat B."/>
            <person name="Kuo A."/>
            <person name="Liang C."/>
            <person name="Lipzen A."/>
            <person name="Lutzoni F."/>
            <person name="Magnuson J."/>
            <person name="Mondo S."/>
            <person name="Nolan M."/>
            <person name="Ohm R."/>
            <person name="Pangilinan J."/>
            <person name="Park H.-J."/>
            <person name="Ramirez L."/>
            <person name="Alfaro M."/>
            <person name="Sun H."/>
            <person name="Tritt A."/>
            <person name="Yoshinaga Y."/>
            <person name="Zwiers L.-H."/>
            <person name="Turgeon B."/>
            <person name="Goodwin S."/>
            <person name="Spatafora J."/>
            <person name="Crous P."/>
            <person name="Grigoriev I."/>
        </authorList>
    </citation>
    <scope>NUCLEOTIDE SEQUENCE [LARGE SCALE GENOMIC DNA]</scope>
    <source>
        <strain evidence="4">CBS 304.66</strain>
    </source>
</reference>
<evidence type="ECO:0000256" key="2">
    <source>
        <dbReference type="SAM" id="SignalP"/>
    </source>
</evidence>
<keyword evidence="4" id="KW-1185">Reference proteome</keyword>
<proteinExistence type="predicted"/>
<evidence type="ECO:0000256" key="1">
    <source>
        <dbReference type="SAM" id="MobiDB-lite"/>
    </source>
</evidence>
<accession>A0A9P4N425</accession>
<sequence length="507" mass="55210">MKSILAPLFATVAAAADYYGEYLPSSSSSSSKIGYTTINPGHGKPPVTITQQHQEIPTYIPEHGYRSTTGSWSDYKWVSTIIKDYDSSSVTVTETTQKVTVYHTKTTVTHTETSMVYGAYSAPTGAYATGNYGKNATTTTKVWTELYEKFHEVPYCDLGPSALPGYAGSGLYKDWDEGKDTNYQPVEVSEFTGGKWKYYKEIYTYGPPKPAVTTYDAPGTYTVDAYDLTVKETSTAAAEAQCTAGAHEAVTYGGYTTEISKPTTITVPYGAYESKNGKTKTVVKYTTVTYTAPGTYTVIKPTITKYETATIILYPTTTIYEPGVYHHDKETVTITKPGEAYTCSLSHTKPTSSSAYPTSSEGDDKPYETSKSYETPKVTPTPYETPKPHNPYPTYGHFTNSSIVYPIPSTTPIDVYSTPYPTETPATPTETPYVPTGTADPTDSDPTETATATGPNMPDPSSDYEEPTEAYGKPEAGYIKRGGMLERRNADGPLKRGAKPGKRVILV</sequence>
<feature type="region of interest" description="Disordered" evidence="1">
    <location>
        <begin position="345"/>
        <end position="390"/>
    </location>
</feature>
<dbReference type="AlphaFoldDB" id="A0A9P4N425"/>
<keyword evidence="2" id="KW-0732">Signal</keyword>
<feature type="signal peptide" evidence="2">
    <location>
        <begin position="1"/>
        <end position="15"/>
    </location>
</feature>
<evidence type="ECO:0000313" key="3">
    <source>
        <dbReference type="EMBL" id="KAF2264238.1"/>
    </source>
</evidence>
<gene>
    <name evidence="3" type="ORF">CC78DRAFT_533456</name>
</gene>
<feature type="chain" id="PRO_5040179351" evidence="2">
    <location>
        <begin position="16"/>
        <end position="507"/>
    </location>
</feature>
<feature type="region of interest" description="Disordered" evidence="1">
    <location>
        <begin position="420"/>
        <end position="507"/>
    </location>
</feature>
<dbReference type="EMBL" id="ML986618">
    <property type="protein sequence ID" value="KAF2264238.1"/>
    <property type="molecule type" value="Genomic_DNA"/>
</dbReference>
<evidence type="ECO:0000313" key="4">
    <source>
        <dbReference type="Proteomes" id="UP000800093"/>
    </source>
</evidence>
<name>A0A9P4N425_9PLEO</name>
<comment type="caution">
    <text evidence="3">The sequence shown here is derived from an EMBL/GenBank/DDBJ whole genome shotgun (WGS) entry which is preliminary data.</text>
</comment>
<protein>
    <submittedName>
        <fullName evidence="3">Uncharacterized protein</fullName>
    </submittedName>
</protein>
<feature type="compositionally biased region" description="Basic residues" evidence="1">
    <location>
        <begin position="496"/>
        <end position="507"/>
    </location>
</feature>
<organism evidence="3 4">
    <name type="scientific">Lojkania enalia</name>
    <dbReference type="NCBI Taxonomy" id="147567"/>
    <lineage>
        <taxon>Eukaryota</taxon>
        <taxon>Fungi</taxon>
        <taxon>Dikarya</taxon>
        <taxon>Ascomycota</taxon>
        <taxon>Pezizomycotina</taxon>
        <taxon>Dothideomycetes</taxon>
        <taxon>Pleosporomycetidae</taxon>
        <taxon>Pleosporales</taxon>
        <taxon>Pleosporales incertae sedis</taxon>
        <taxon>Lojkania</taxon>
    </lineage>
</organism>
<dbReference type="OrthoDB" id="4158477at2759"/>